<keyword evidence="3" id="KW-1185">Reference proteome</keyword>
<accession>A0A2J6Q2X3</accession>
<sequence length="120" mass="12643">MSFLTRTTPLLRTSLSGVSRQSARAFSTSLVNRKIVPEPVKNAAKTVDRAVSDKIVDGIEAGQKGAQKVKEVAGMSEGEMKGKAHEVKGQAHEVAGQAKGKASELAGEAKGKKEEIKGKL</sequence>
<reference evidence="2 3" key="1">
    <citation type="submission" date="2016-05" db="EMBL/GenBank/DDBJ databases">
        <title>A degradative enzymes factory behind the ericoid mycorrhizal symbiosis.</title>
        <authorList>
            <consortium name="DOE Joint Genome Institute"/>
            <person name="Martino E."/>
            <person name="Morin E."/>
            <person name="Grelet G."/>
            <person name="Kuo A."/>
            <person name="Kohler A."/>
            <person name="Daghino S."/>
            <person name="Barry K."/>
            <person name="Choi C."/>
            <person name="Cichocki N."/>
            <person name="Clum A."/>
            <person name="Copeland A."/>
            <person name="Hainaut M."/>
            <person name="Haridas S."/>
            <person name="Labutti K."/>
            <person name="Lindquist E."/>
            <person name="Lipzen A."/>
            <person name="Khouja H.-R."/>
            <person name="Murat C."/>
            <person name="Ohm R."/>
            <person name="Olson A."/>
            <person name="Spatafora J."/>
            <person name="Veneault-Fourrey C."/>
            <person name="Henrissat B."/>
            <person name="Grigoriev I."/>
            <person name="Martin F."/>
            <person name="Perotto S."/>
        </authorList>
    </citation>
    <scope>NUCLEOTIDE SEQUENCE [LARGE SCALE GENOMIC DNA]</scope>
    <source>
        <strain evidence="2 3">UAMH 7357</strain>
    </source>
</reference>
<evidence type="ECO:0000313" key="2">
    <source>
        <dbReference type="EMBL" id="PMD20576.1"/>
    </source>
</evidence>
<feature type="compositionally biased region" description="Basic and acidic residues" evidence="1">
    <location>
        <begin position="107"/>
        <end position="120"/>
    </location>
</feature>
<protein>
    <recommendedName>
        <fullName evidence="4">Lea domain protein</fullName>
    </recommendedName>
</protein>
<evidence type="ECO:0000256" key="1">
    <source>
        <dbReference type="SAM" id="MobiDB-lite"/>
    </source>
</evidence>
<evidence type="ECO:0008006" key="4">
    <source>
        <dbReference type="Google" id="ProtNLM"/>
    </source>
</evidence>
<gene>
    <name evidence="2" type="ORF">NA56DRAFT_646255</name>
</gene>
<name>A0A2J6Q2X3_9HELO</name>
<dbReference type="STRING" id="1745343.A0A2J6Q2X3"/>
<dbReference type="Proteomes" id="UP000235672">
    <property type="component" value="Unassembled WGS sequence"/>
</dbReference>
<organism evidence="2 3">
    <name type="scientific">Hyaloscypha hepaticicola</name>
    <dbReference type="NCBI Taxonomy" id="2082293"/>
    <lineage>
        <taxon>Eukaryota</taxon>
        <taxon>Fungi</taxon>
        <taxon>Dikarya</taxon>
        <taxon>Ascomycota</taxon>
        <taxon>Pezizomycotina</taxon>
        <taxon>Leotiomycetes</taxon>
        <taxon>Helotiales</taxon>
        <taxon>Hyaloscyphaceae</taxon>
        <taxon>Hyaloscypha</taxon>
    </lineage>
</organism>
<proteinExistence type="predicted"/>
<dbReference type="AlphaFoldDB" id="A0A2J6Q2X3"/>
<evidence type="ECO:0000313" key="3">
    <source>
        <dbReference type="Proteomes" id="UP000235672"/>
    </source>
</evidence>
<dbReference type="EMBL" id="KZ613484">
    <property type="protein sequence ID" value="PMD20576.1"/>
    <property type="molecule type" value="Genomic_DNA"/>
</dbReference>
<dbReference type="OrthoDB" id="4023585at2759"/>
<feature type="region of interest" description="Disordered" evidence="1">
    <location>
        <begin position="92"/>
        <end position="120"/>
    </location>
</feature>